<organism evidence="3 4">
    <name type="scientific">Thalassobacillus hwangdonensis</name>
    <dbReference type="NCBI Taxonomy" id="546108"/>
    <lineage>
        <taxon>Bacteria</taxon>
        <taxon>Bacillati</taxon>
        <taxon>Bacillota</taxon>
        <taxon>Bacilli</taxon>
        <taxon>Bacillales</taxon>
        <taxon>Bacillaceae</taxon>
        <taxon>Thalassobacillus</taxon>
    </lineage>
</organism>
<evidence type="ECO:0000256" key="1">
    <source>
        <dbReference type="SAM" id="Phobius"/>
    </source>
</evidence>
<protein>
    <submittedName>
        <fullName evidence="3">Peptidoglycan D,D-transpeptidase FtsI family protein</fullName>
    </submittedName>
</protein>
<dbReference type="SUPFAM" id="SSF56601">
    <property type="entry name" value="beta-lactamase/transpeptidase-like"/>
    <property type="match status" value="1"/>
</dbReference>
<dbReference type="Gene3D" id="3.90.1310.10">
    <property type="entry name" value="Penicillin-binding protein 2a (Domain 2)"/>
    <property type="match status" value="1"/>
</dbReference>
<keyword evidence="1" id="KW-1133">Transmembrane helix</keyword>
<dbReference type="SUPFAM" id="SSF56519">
    <property type="entry name" value="Penicillin binding protein dimerisation domain"/>
    <property type="match status" value="1"/>
</dbReference>
<reference evidence="4" key="1">
    <citation type="journal article" date="2019" name="Int. J. Syst. Evol. Microbiol.">
        <title>The Global Catalogue of Microorganisms (GCM) 10K type strain sequencing project: providing services to taxonomists for standard genome sequencing and annotation.</title>
        <authorList>
            <consortium name="The Broad Institute Genomics Platform"/>
            <consortium name="The Broad Institute Genome Sequencing Center for Infectious Disease"/>
            <person name="Wu L."/>
            <person name="Ma J."/>
        </authorList>
    </citation>
    <scope>NUCLEOTIDE SEQUENCE [LARGE SCALE GENOMIC DNA]</scope>
    <source>
        <strain evidence="4">CCUG 56607</strain>
    </source>
</reference>
<dbReference type="RefSeq" id="WP_386057659.1">
    <property type="nucleotide sequence ID" value="NZ_JBHTKL010000001.1"/>
</dbReference>
<keyword evidence="1" id="KW-0812">Transmembrane</keyword>
<comment type="caution">
    <text evidence="3">The sequence shown here is derived from an EMBL/GenBank/DDBJ whole genome shotgun (WGS) entry which is preliminary data.</text>
</comment>
<gene>
    <name evidence="3" type="ORF">ACFQ2J_06515</name>
</gene>
<evidence type="ECO:0000259" key="2">
    <source>
        <dbReference type="Pfam" id="PF00905"/>
    </source>
</evidence>
<accession>A0ABW3L2I7</accession>
<dbReference type="Gene3D" id="3.40.710.10">
    <property type="entry name" value="DD-peptidase/beta-lactamase superfamily"/>
    <property type="match status" value="1"/>
</dbReference>
<feature type="transmembrane region" description="Helical" evidence="1">
    <location>
        <begin position="7"/>
        <end position="25"/>
    </location>
</feature>
<dbReference type="InterPro" id="IPR050515">
    <property type="entry name" value="Beta-lactam/transpept"/>
</dbReference>
<dbReference type="InterPro" id="IPR036138">
    <property type="entry name" value="PBP_dimer_sf"/>
</dbReference>
<keyword evidence="1" id="KW-0472">Membrane</keyword>
<dbReference type="Pfam" id="PF00905">
    <property type="entry name" value="Transpeptidase"/>
    <property type="match status" value="1"/>
</dbReference>
<feature type="domain" description="Penicillin-binding protein transpeptidase" evidence="2">
    <location>
        <begin position="260"/>
        <end position="550"/>
    </location>
</feature>
<sequence>MRRKRLYIWMICLIAGFAGLIYKLMDIQLFHAEDYGPSSVNLLEESVNQRSSKITLSDGRGVFVDRNGSPLHYTSKKDIVVFPFVQGVTDLSHTIRERLGVSEQEWNTWFTDEKQPFFLSDKWMAIPDTMYDEVEKLKLPGLIAVERKSEVDEGGADHLLGITRSDKEGFDQRYPERKGETPVEYGLTGLEKAFDPFLSGKGEQVLQYHVDAMGNPLLGMDMRLRSMEDTFYPLELRTTLDKNLQERLERIVLQSNMKEGGAVLLDVEKREVLALVSLPSINKQDPYANNNASNRMLMPFNPGSVFKTVIAAAALENHPEALLQTYDCNLDLYGKPGAERQLGSLSFTDSFAQSCNYTFGQVANELASMDRNLISLYADKLGLMDRVGWSGQLFHYDAFRQLPEEGAGTIWGDGYDPGVEDAIRQTAIGQKNVKVTPLAVANMMATIAEDGVYKNVKAVNEIAYHNGSMMYRFETKPEQRFSSVTAVKLQQLLEQVVDAGTGTYLANVEVAGKSGTAETGKKNTNHYWFAGYFPRKDPKYALALVELNQKPADQSLYDTYSKIVHAVSDTSDDHSVQ</sequence>
<dbReference type="InterPro" id="IPR001460">
    <property type="entry name" value="PCN-bd_Tpept"/>
</dbReference>
<proteinExistence type="predicted"/>
<dbReference type="Proteomes" id="UP001596990">
    <property type="component" value="Unassembled WGS sequence"/>
</dbReference>
<keyword evidence="4" id="KW-1185">Reference proteome</keyword>
<dbReference type="InterPro" id="IPR012338">
    <property type="entry name" value="Beta-lactam/transpept-like"/>
</dbReference>
<name>A0ABW3L2I7_9BACI</name>
<dbReference type="PANTHER" id="PTHR30627:SF24">
    <property type="entry name" value="PENICILLIN-BINDING PROTEIN 4B"/>
    <property type="match status" value="1"/>
</dbReference>
<dbReference type="EMBL" id="JBHTKL010000001">
    <property type="protein sequence ID" value="MFD1018848.1"/>
    <property type="molecule type" value="Genomic_DNA"/>
</dbReference>
<dbReference type="PANTHER" id="PTHR30627">
    <property type="entry name" value="PEPTIDOGLYCAN D,D-TRANSPEPTIDASE"/>
    <property type="match status" value="1"/>
</dbReference>
<evidence type="ECO:0000313" key="4">
    <source>
        <dbReference type="Proteomes" id="UP001596990"/>
    </source>
</evidence>
<evidence type="ECO:0000313" key="3">
    <source>
        <dbReference type="EMBL" id="MFD1018848.1"/>
    </source>
</evidence>